<reference evidence="1 2" key="1">
    <citation type="submission" date="2016-04" db="EMBL/GenBank/DDBJ databases">
        <title>Draft genome sequence of freshwater magnetotactic bacteria Magnetospirillum marisnigri SP-1 and Magnetospirillum moscoviense BB-1.</title>
        <authorList>
            <person name="Koziaeva V."/>
            <person name="Dziuba M.V."/>
            <person name="Ivanov T.M."/>
            <person name="Kuznetsov B."/>
            <person name="Grouzdev D.S."/>
        </authorList>
    </citation>
    <scope>NUCLEOTIDE SEQUENCE [LARGE SCALE GENOMIC DNA]</scope>
    <source>
        <strain evidence="1 2">BB-1</strain>
    </source>
</reference>
<evidence type="ECO:0000313" key="1">
    <source>
        <dbReference type="EMBL" id="OAN51507.1"/>
    </source>
</evidence>
<accession>A0A178MRA8</accession>
<comment type="caution">
    <text evidence="1">The sequence shown here is derived from an EMBL/GenBank/DDBJ whole genome shotgun (WGS) entry which is preliminary data.</text>
</comment>
<gene>
    <name evidence="1" type="ORF">A6A05_01200</name>
</gene>
<protein>
    <submittedName>
        <fullName evidence="1">Uncharacterized protein</fullName>
    </submittedName>
</protein>
<dbReference type="AlphaFoldDB" id="A0A178MRA8"/>
<name>A0A178MRA8_9PROT</name>
<proteinExistence type="predicted"/>
<organism evidence="1 2">
    <name type="scientific">Magnetospirillum moscoviense</name>
    <dbReference type="NCBI Taxonomy" id="1437059"/>
    <lineage>
        <taxon>Bacteria</taxon>
        <taxon>Pseudomonadati</taxon>
        <taxon>Pseudomonadota</taxon>
        <taxon>Alphaproteobacteria</taxon>
        <taxon>Rhodospirillales</taxon>
        <taxon>Rhodospirillaceae</taxon>
        <taxon>Magnetospirillum</taxon>
    </lineage>
</organism>
<evidence type="ECO:0000313" key="2">
    <source>
        <dbReference type="Proteomes" id="UP000078543"/>
    </source>
</evidence>
<keyword evidence="2" id="KW-1185">Reference proteome</keyword>
<sequence length="106" mass="11562">MEGGMGMTQRQLTIAVNKILREEARYATGLEKGGDFGRAKLAHAAIEEIKRAVRMAAGADDDSYAGALRAALIERRAEYRQDWNDEDGVGTSTFSRVLDLVDEDGA</sequence>
<dbReference type="Proteomes" id="UP000078543">
    <property type="component" value="Unassembled WGS sequence"/>
</dbReference>
<dbReference type="EMBL" id="LWQU01000130">
    <property type="protein sequence ID" value="OAN51507.1"/>
    <property type="molecule type" value="Genomic_DNA"/>
</dbReference>